<organism evidence="1 2">
    <name type="scientific">Tetrahymena thermophila (strain SB210)</name>
    <dbReference type="NCBI Taxonomy" id="312017"/>
    <lineage>
        <taxon>Eukaryota</taxon>
        <taxon>Sar</taxon>
        <taxon>Alveolata</taxon>
        <taxon>Ciliophora</taxon>
        <taxon>Intramacronucleata</taxon>
        <taxon>Oligohymenophorea</taxon>
        <taxon>Hymenostomatida</taxon>
        <taxon>Tetrahymenina</taxon>
        <taxon>Tetrahymenidae</taxon>
        <taxon>Tetrahymena</taxon>
    </lineage>
</organism>
<keyword evidence="2" id="KW-1185">Reference proteome</keyword>
<sequence>MTLFVKLVKAQQQKWKRVIKILFNFKKKIVIKQKKYPIKIQKIYKIRQNNNQMKSQFINLSKVMRVRCKIVKVKYQQLQKILIQLSKNLRFYQILQILILIQD</sequence>
<dbReference type="AlphaFoldDB" id="W7X641"/>
<evidence type="ECO:0000313" key="1">
    <source>
        <dbReference type="EMBL" id="EWS74835.1"/>
    </source>
</evidence>
<accession>W7X641</accession>
<gene>
    <name evidence="1" type="ORF">TTHERM_000028809</name>
</gene>
<proteinExistence type="predicted"/>
<protein>
    <submittedName>
        <fullName evidence="1">Uncharacterized protein</fullName>
    </submittedName>
</protein>
<dbReference type="EMBL" id="GG662720">
    <property type="protein sequence ID" value="EWS74835.1"/>
    <property type="molecule type" value="Genomic_DNA"/>
</dbReference>
<evidence type="ECO:0000313" key="2">
    <source>
        <dbReference type="Proteomes" id="UP000009168"/>
    </source>
</evidence>
<dbReference type="KEGG" id="tet:TTHERM_000028809"/>
<dbReference type="RefSeq" id="XP_012652548.1">
    <property type="nucleotide sequence ID" value="XM_012797094.1"/>
</dbReference>
<dbReference type="InParanoid" id="W7X641"/>
<dbReference type="Proteomes" id="UP000009168">
    <property type="component" value="Unassembled WGS sequence"/>
</dbReference>
<name>W7X641_TETTS</name>
<dbReference type="GeneID" id="24436875"/>
<reference evidence="2" key="1">
    <citation type="journal article" date="2006" name="PLoS Biol.">
        <title>Macronuclear genome sequence of the ciliate Tetrahymena thermophila, a model eukaryote.</title>
        <authorList>
            <person name="Eisen J.A."/>
            <person name="Coyne R.S."/>
            <person name="Wu M."/>
            <person name="Wu D."/>
            <person name="Thiagarajan M."/>
            <person name="Wortman J.R."/>
            <person name="Badger J.H."/>
            <person name="Ren Q."/>
            <person name="Amedeo P."/>
            <person name="Jones K.M."/>
            <person name="Tallon L.J."/>
            <person name="Delcher A.L."/>
            <person name="Salzberg S.L."/>
            <person name="Silva J.C."/>
            <person name="Haas B.J."/>
            <person name="Majoros W.H."/>
            <person name="Farzad M."/>
            <person name="Carlton J.M."/>
            <person name="Smith R.K. Jr."/>
            <person name="Garg J."/>
            <person name="Pearlman R.E."/>
            <person name="Karrer K.M."/>
            <person name="Sun L."/>
            <person name="Manning G."/>
            <person name="Elde N.C."/>
            <person name="Turkewitz A.P."/>
            <person name="Asai D.J."/>
            <person name="Wilkes D.E."/>
            <person name="Wang Y."/>
            <person name="Cai H."/>
            <person name="Collins K."/>
            <person name="Stewart B.A."/>
            <person name="Lee S.R."/>
            <person name="Wilamowska K."/>
            <person name="Weinberg Z."/>
            <person name="Ruzzo W.L."/>
            <person name="Wloga D."/>
            <person name="Gaertig J."/>
            <person name="Frankel J."/>
            <person name="Tsao C.-C."/>
            <person name="Gorovsky M.A."/>
            <person name="Keeling P.J."/>
            <person name="Waller R.F."/>
            <person name="Patron N.J."/>
            <person name="Cherry J.M."/>
            <person name="Stover N.A."/>
            <person name="Krieger C.J."/>
            <person name="del Toro C."/>
            <person name="Ryder H.F."/>
            <person name="Williamson S.C."/>
            <person name="Barbeau R.A."/>
            <person name="Hamilton E.P."/>
            <person name="Orias E."/>
        </authorList>
    </citation>
    <scope>NUCLEOTIDE SEQUENCE [LARGE SCALE GENOMIC DNA]</scope>
    <source>
        <strain evidence="2">SB210</strain>
    </source>
</reference>